<dbReference type="EMBL" id="SNRY01000176">
    <property type="protein sequence ID" value="KAA6345296.1"/>
    <property type="molecule type" value="Genomic_DNA"/>
</dbReference>
<dbReference type="InterPro" id="IPR025665">
    <property type="entry name" value="Beta-barrel_OMP_2"/>
</dbReference>
<evidence type="ECO:0000259" key="1">
    <source>
        <dbReference type="Pfam" id="PF13568"/>
    </source>
</evidence>
<feature type="domain" description="Outer membrane protein beta-barrel" evidence="1">
    <location>
        <begin position="4"/>
        <end position="78"/>
    </location>
</feature>
<protein>
    <recommendedName>
        <fullName evidence="1">Outer membrane protein beta-barrel domain-containing protein</fullName>
    </recommendedName>
</protein>
<name>A0A5J4SGN1_9ZZZZ</name>
<comment type="caution">
    <text evidence="2">The sequence shown here is derived from an EMBL/GenBank/DDBJ whole genome shotgun (WGS) entry which is preliminary data.</text>
</comment>
<evidence type="ECO:0000313" key="2">
    <source>
        <dbReference type="EMBL" id="KAA6345296.1"/>
    </source>
</evidence>
<gene>
    <name evidence="2" type="ORF">EZS27_007109</name>
</gene>
<organism evidence="2">
    <name type="scientific">termite gut metagenome</name>
    <dbReference type="NCBI Taxonomy" id="433724"/>
    <lineage>
        <taxon>unclassified sequences</taxon>
        <taxon>metagenomes</taxon>
        <taxon>organismal metagenomes</taxon>
    </lineage>
</organism>
<accession>A0A5J4SGN1</accession>
<reference evidence="2" key="1">
    <citation type="submission" date="2019-03" db="EMBL/GenBank/DDBJ databases">
        <title>Single cell metagenomics reveals metabolic interactions within the superorganism composed of flagellate Streblomastix strix and complex community of Bacteroidetes bacteria on its surface.</title>
        <authorList>
            <person name="Treitli S.C."/>
            <person name="Kolisko M."/>
            <person name="Husnik F."/>
            <person name="Keeling P."/>
            <person name="Hampl V."/>
        </authorList>
    </citation>
    <scope>NUCLEOTIDE SEQUENCE</scope>
    <source>
        <strain evidence="2">STM</strain>
    </source>
</reference>
<proteinExistence type="predicted"/>
<sequence>MTLPIGLYFGYGIGGKVTSKYSEGEETEEESFDFFGKQDIGEGETKREVTNRFDTGLTLGLTLQYSKFTLGLGYDYGLLTVDKKIEDEYSLSEKGVKNGNFKVSVGYFF</sequence>
<dbReference type="Pfam" id="PF13568">
    <property type="entry name" value="OMP_b-brl_2"/>
    <property type="match status" value="1"/>
</dbReference>
<dbReference type="AlphaFoldDB" id="A0A5J4SGN1"/>